<gene>
    <name evidence="2" type="ORF">MNBD_GAMMA10-570</name>
</gene>
<protein>
    <submittedName>
        <fullName evidence="2">Glycogen phosphorylase</fullName>
        <ecNumber evidence="2">2.4.1.1</ecNumber>
    </submittedName>
</protein>
<dbReference type="GO" id="GO:0004645">
    <property type="term" value="F:1,4-alpha-oligoglucan phosphorylase activity"/>
    <property type="evidence" value="ECO:0007669"/>
    <property type="project" value="UniProtKB-EC"/>
</dbReference>
<evidence type="ECO:0000259" key="1">
    <source>
        <dbReference type="Pfam" id="PF11897"/>
    </source>
</evidence>
<dbReference type="InterPro" id="IPR052182">
    <property type="entry name" value="Glycogen/Maltodextrin_Phosph"/>
</dbReference>
<accession>A0A3B0XNU7</accession>
<organism evidence="2">
    <name type="scientific">hydrothermal vent metagenome</name>
    <dbReference type="NCBI Taxonomy" id="652676"/>
    <lineage>
        <taxon>unclassified sequences</taxon>
        <taxon>metagenomes</taxon>
        <taxon>ecological metagenomes</taxon>
    </lineage>
</organism>
<name>A0A3B0XNU7_9ZZZZ</name>
<feature type="domain" description="DUF3417" evidence="1">
    <location>
        <begin position="9"/>
        <end position="115"/>
    </location>
</feature>
<dbReference type="PANTHER" id="PTHR42655">
    <property type="entry name" value="GLYCOGEN PHOSPHORYLASE"/>
    <property type="match status" value="1"/>
</dbReference>
<dbReference type="AlphaFoldDB" id="A0A3B0XNU7"/>
<keyword evidence="2" id="KW-0328">Glycosyltransferase</keyword>
<dbReference type="PANTHER" id="PTHR42655:SF1">
    <property type="entry name" value="GLYCOGEN PHOSPHORYLASE"/>
    <property type="match status" value="1"/>
</dbReference>
<proteinExistence type="predicted"/>
<keyword evidence="2" id="KW-0808">Transferase</keyword>
<sequence length="115" mass="13369">MPAFLPRSLPHGLESLTALALDLRWTWSHGTDALWQMLDKEGWQRTKNPWTLLQNVSLQRLQQLSRDKRFLKELDRLSAERTAYQAESGWYGEARKNLSIGRVAYFSMEFGLSEA</sequence>
<dbReference type="Pfam" id="PF11897">
    <property type="entry name" value="DUF3417"/>
    <property type="match status" value="1"/>
</dbReference>
<dbReference type="EMBL" id="UOFJ01000152">
    <property type="protein sequence ID" value="VAW64832.1"/>
    <property type="molecule type" value="Genomic_DNA"/>
</dbReference>
<evidence type="ECO:0000313" key="2">
    <source>
        <dbReference type="EMBL" id="VAW64832.1"/>
    </source>
</evidence>
<dbReference type="InterPro" id="IPR024517">
    <property type="entry name" value="Glycogen_phosphorylase_DUF3417"/>
</dbReference>
<feature type="non-terminal residue" evidence="2">
    <location>
        <position position="115"/>
    </location>
</feature>
<dbReference type="EC" id="2.4.1.1" evidence="2"/>
<reference evidence="2" key="1">
    <citation type="submission" date="2018-06" db="EMBL/GenBank/DDBJ databases">
        <authorList>
            <person name="Zhirakovskaya E."/>
        </authorList>
    </citation>
    <scope>NUCLEOTIDE SEQUENCE</scope>
</reference>
<dbReference type="SUPFAM" id="SSF53756">
    <property type="entry name" value="UDP-Glycosyltransferase/glycogen phosphorylase"/>
    <property type="match status" value="1"/>
</dbReference>